<dbReference type="AlphaFoldDB" id="G3NPJ5"/>
<dbReference type="Gene3D" id="3.40.309.10">
    <property type="entry name" value="Aldehyde Dehydrogenase, Chain A, domain 2"/>
    <property type="match status" value="1"/>
</dbReference>
<dbReference type="PANTHER" id="PTHR43570">
    <property type="entry name" value="ALDEHYDE DEHYDROGENASE"/>
    <property type="match status" value="1"/>
</dbReference>
<dbReference type="InterPro" id="IPR016162">
    <property type="entry name" value="Ald_DH_N"/>
</dbReference>
<dbReference type="InterPro" id="IPR016163">
    <property type="entry name" value="Ald_DH_C"/>
</dbReference>
<dbReference type="InterPro" id="IPR012394">
    <property type="entry name" value="Aldehyde_DH_NAD(P)"/>
</dbReference>
<dbReference type="PANTHER" id="PTHR43570:SF2">
    <property type="entry name" value="ALDEHYDE DEHYDROGENASE FAMILY 3 MEMBER B1"/>
    <property type="match status" value="1"/>
</dbReference>
<keyword evidence="2 4" id="KW-0560">Oxidoreductase</keyword>
<name>G3NPJ5_GASAC</name>
<dbReference type="GeneTree" id="ENSGT00940000155904"/>
<protein>
    <recommendedName>
        <fullName evidence="4">Aldehyde dehydrogenase</fullName>
    </recommendedName>
</protein>
<dbReference type="InterPro" id="IPR016160">
    <property type="entry name" value="Ald_DH_CS_CYS"/>
</dbReference>
<comment type="similarity">
    <text evidence="1 4">Belongs to the aldehyde dehydrogenase family.</text>
</comment>
<evidence type="ECO:0000256" key="4">
    <source>
        <dbReference type="PIRNR" id="PIRNR036492"/>
    </source>
</evidence>
<evidence type="ECO:0000259" key="6">
    <source>
        <dbReference type="Pfam" id="PF00171"/>
    </source>
</evidence>
<dbReference type="GO" id="GO:0005737">
    <property type="term" value="C:cytoplasm"/>
    <property type="evidence" value="ECO:0007669"/>
    <property type="project" value="TreeGrafter"/>
</dbReference>
<proteinExistence type="inferred from homology"/>
<dbReference type="Gene3D" id="3.40.605.10">
    <property type="entry name" value="Aldehyde Dehydrogenase, Chain A, domain 1"/>
    <property type="match status" value="1"/>
</dbReference>
<reference evidence="7" key="2">
    <citation type="submission" date="2025-08" db="UniProtKB">
        <authorList>
            <consortium name="Ensembl"/>
        </authorList>
    </citation>
    <scope>IDENTIFICATION</scope>
</reference>
<reference evidence="7 8" key="1">
    <citation type="journal article" date="2021" name="G3 (Bethesda)">
        <title>Improved contiguity of the threespine stickleback genome using long-read sequencing.</title>
        <authorList>
            <person name="Nath S."/>
            <person name="Shaw D.E."/>
            <person name="White M.A."/>
        </authorList>
    </citation>
    <scope>NUCLEOTIDE SEQUENCE [LARGE SCALE GENOMIC DNA]</scope>
    <source>
        <strain evidence="7 8">Lake Benthic</strain>
    </source>
</reference>
<dbReference type="FunFam" id="3.40.605.10:FF:000004">
    <property type="entry name" value="Aldehyde dehydrogenase"/>
    <property type="match status" value="1"/>
</dbReference>
<dbReference type="PIRSF" id="PIRSF036492">
    <property type="entry name" value="ALDH"/>
    <property type="match status" value="1"/>
</dbReference>
<keyword evidence="8" id="KW-1185">Reference proteome</keyword>
<evidence type="ECO:0000313" key="8">
    <source>
        <dbReference type="Proteomes" id="UP000007635"/>
    </source>
</evidence>
<dbReference type="GO" id="GO:0006081">
    <property type="term" value="P:aldehyde metabolic process"/>
    <property type="evidence" value="ECO:0007669"/>
    <property type="project" value="InterPro"/>
</dbReference>
<reference evidence="7" key="3">
    <citation type="submission" date="2025-09" db="UniProtKB">
        <authorList>
            <consortium name="Ensembl"/>
        </authorList>
    </citation>
    <scope>IDENTIFICATION</scope>
</reference>
<feature type="active site" evidence="5">
    <location>
        <position position="219"/>
    </location>
</feature>
<dbReference type="Pfam" id="PF00171">
    <property type="entry name" value="Aldedh"/>
    <property type="match status" value="1"/>
</dbReference>
<evidence type="ECO:0000256" key="5">
    <source>
        <dbReference type="PIRSR" id="PIRSR036492-1"/>
    </source>
</evidence>
<dbReference type="SUPFAM" id="SSF53720">
    <property type="entry name" value="ALDH-like"/>
    <property type="match status" value="1"/>
</dbReference>
<dbReference type="Proteomes" id="UP000007635">
    <property type="component" value="Chromosome XI"/>
</dbReference>
<sequence length="478" mass="53576">MYKEILSDRMENQNQVLEQLRSVFRSGITIPAQFRLSQLNQLMSMIQENEEVILKALHQDLAKPKFEAIMSEVDIVVNELHFAIANFTSWMQPEYVSKNLATKLDDCFVRREPLGVVLIIGPWNYPLHLLLLPLVSAIAAGNCAVIKPSEVSAHTDRLMAELIPKYLSQECYTVVRGGAEETTSLLQLRFDHIFYTGSQAVARIVMRAASVHLTPVTLELGGKCPCFIYGRVDIAAAARRLVWSKYFNAGQSCVAPDYVLCSPATRDALLPALRQTLEQFYGKEPQKSPDMSRIVSDRHWTRLMELLKKTSGKVVVGGESDQEDKYIAPTVLVDVNEDDALMAEEIFGPILPILTVESVEEGIDLMNRQEKPLALYVFSDEASVVNTVLERTSSGGFCSNDGIIHMCLPTLPFGGVGTSGFGSYHGRWGFETFSHRRAVMLRGWALERLNGLRYPPYQENKLSWLRWTTSAKSSCSLM</sequence>
<evidence type="ECO:0000313" key="7">
    <source>
        <dbReference type="Ensembl" id="ENSGACP00000007259.2"/>
    </source>
</evidence>
<dbReference type="GO" id="GO:0004028">
    <property type="term" value="F:3-chloroallyl aldehyde dehydrogenase activity"/>
    <property type="evidence" value="ECO:0007669"/>
    <property type="project" value="TreeGrafter"/>
</dbReference>
<dbReference type="Bgee" id="ENSGACG00000005487">
    <property type="expression patterns" value="Expressed in pharyngeal gill and 2 other cell types or tissues"/>
</dbReference>
<organism evidence="7 8">
    <name type="scientific">Gasterosteus aculeatus aculeatus</name>
    <name type="common">three-spined stickleback</name>
    <dbReference type="NCBI Taxonomy" id="481459"/>
    <lineage>
        <taxon>Eukaryota</taxon>
        <taxon>Metazoa</taxon>
        <taxon>Chordata</taxon>
        <taxon>Craniata</taxon>
        <taxon>Vertebrata</taxon>
        <taxon>Euteleostomi</taxon>
        <taxon>Actinopterygii</taxon>
        <taxon>Neopterygii</taxon>
        <taxon>Teleostei</taxon>
        <taxon>Neoteleostei</taxon>
        <taxon>Acanthomorphata</taxon>
        <taxon>Eupercaria</taxon>
        <taxon>Perciformes</taxon>
        <taxon>Cottioidei</taxon>
        <taxon>Gasterosteales</taxon>
        <taxon>Gasterosteidae</taxon>
        <taxon>Gasterosteus</taxon>
    </lineage>
</organism>
<dbReference type="InterPro" id="IPR015590">
    <property type="entry name" value="Aldehyde_DH_dom"/>
</dbReference>
<dbReference type="FunFam" id="3.40.309.10:FF:000003">
    <property type="entry name" value="Aldehyde dehydrogenase"/>
    <property type="match status" value="1"/>
</dbReference>
<dbReference type="Ensembl" id="ENSGACT00000007277.2">
    <property type="protein sequence ID" value="ENSGACP00000007259.2"/>
    <property type="gene ID" value="ENSGACG00000005487.2"/>
</dbReference>
<feature type="domain" description="Aldehyde dehydrogenase" evidence="6">
    <location>
        <begin position="18"/>
        <end position="438"/>
    </location>
</feature>
<keyword evidence="3" id="KW-0520">NAD</keyword>
<evidence type="ECO:0000256" key="3">
    <source>
        <dbReference type="ARBA" id="ARBA00023027"/>
    </source>
</evidence>
<accession>G3NPJ5</accession>
<dbReference type="InterPro" id="IPR016161">
    <property type="entry name" value="Ald_DH/histidinol_DH"/>
</dbReference>
<feature type="active site" evidence="5">
    <location>
        <position position="253"/>
    </location>
</feature>
<evidence type="ECO:0000256" key="1">
    <source>
        <dbReference type="ARBA" id="ARBA00009986"/>
    </source>
</evidence>
<dbReference type="GO" id="GO:0004029">
    <property type="term" value="F:aldehyde dehydrogenase (NAD+) activity"/>
    <property type="evidence" value="ECO:0007669"/>
    <property type="project" value="TreeGrafter"/>
</dbReference>
<evidence type="ECO:0000256" key="2">
    <source>
        <dbReference type="ARBA" id="ARBA00023002"/>
    </source>
</evidence>
<dbReference type="PROSITE" id="PS00070">
    <property type="entry name" value="ALDEHYDE_DEHYDR_CYS"/>
    <property type="match status" value="1"/>
</dbReference>